<comment type="similarity">
    <text evidence="1">Belongs to the villin/gelsolin family.</text>
</comment>
<dbReference type="PDB" id="8GSU">
    <property type="method" value="X-ray"/>
    <property type="resolution" value="1.50 A"/>
    <property type="chains" value="B=1-160"/>
</dbReference>
<dbReference type="InterPro" id="IPR007122">
    <property type="entry name" value="Villin/Gelsolin"/>
</dbReference>
<keyword evidence="7 8" id="KW-0479">Metal-binding</keyword>
<feature type="domain" description="Gelsolin-like" evidence="5">
    <location>
        <begin position="302"/>
        <end position="366"/>
    </location>
</feature>
<dbReference type="PDBsum" id="6LJD"/>
<feature type="binding site" evidence="10 11">
    <location>
        <position position="69"/>
    </location>
    <ligand>
        <name>Ca(2+)</name>
        <dbReference type="ChEBI" id="CHEBI:29108"/>
        <label>1</label>
    </ligand>
</feature>
<dbReference type="PDB" id="8GT4">
    <property type="method" value="X-ray"/>
    <property type="resolution" value="1.55 A"/>
    <property type="chains" value="B=1-160"/>
</dbReference>
<feature type="binding site" evidence="7 8">
    <location>
        <position position="331"/>
    </location>
    <ligand>
        <name>Ca(2+)</name>
        <dbReference type="ChEBI" id="CHEBI:29108"/>
        <label>5</label>
    </ligand>
</feature>
<evidence type="ECO:0007829" key="12">
    <source>
        <dbReference type="PDB" id="8GSU"/>
    </source>
</evidence>
<dbReference type="InterPro" id="IPR007123">
    <property type="entry name" value="Gelsolin-like_dom"/>
</dbReference>
<dbReference type="SMR" id="Q94707"/>
<evidence type="ECO:0007829" key="13">
    <source>
        <dbReference type="PDB" id="8GSW"/>
    </source>
</evidence>
<feature type="binding site" evidence="10 11">
    <location>
        <position position="152"/>
    </location>
    <ligand>
        <name>Ca(2+)</name>
        <dbReference type="ChEBI" id="CHEBI:29108"/>
        <label>1</label>
    </ligand>
</feature>
<dbReference type="PRINTS" id="PR00597">
    <property type="entry name" value="GELSOLIN"/>
</dbReference>
<feature type="binding site" evidence="8">
    <location>
        <position position="368"/>
    </location>
    <ligand>
        <name>Mg(2+)</name>
        <dbReference type="ChEBI" id="CHEBI:18420"/>
    </ligand>
</feature>
<evidence type="ECO:0007829" key="9">
    <source>
        <dbReference type="PDB" id="6LJD"/>
    </source>
</evidence>
<feature type="binding site" evidence="7 8">
    <location>
        <position position="309"/>
    </location>
    <ligand>
        <name>Ca(2+)</name>
        <dbReference type="ChEBI" id="CHEBI:29108"/>
        <label>5</label>
    </ligand>
</feature>
<feature type="binding site" evidence="8 9">
    <location>
        <position position="193"/>
    </location>
    <ligand>
        <name>Ca(2+)</name>
        <dbReference type="ChEBI" id="CHEBI:29108"/>
        <label>3</label>
    </ligand>
</feature>
<dbReference type="PDB" id="7W50">
    <property type="method" value="X-ray"/>
    <property type="resolution" value="1.15 A"/>
    <property type="chains" value="B=1-160"/>
</dbReference>
<sequence length="371" mass="41038">MQKQKEYNIADSNIANLGTELEKKVKLEASQHEDAWKGAGKQVGVEIWRIQQFKVVPVPKKHHGSFYTGDSYIVLSTYHPKTNPDKLAYDVHFWLGAFTTQDEAGTAAYKTVELDDYLGGLPVQYREVQGYESERFLSLFPKGGLRILDGGVETGFHHVEADKYRTRLLHLKGKKHIRVHEVPKTYKSLNSGDVFVLDAGKTVIQWNGAKAGLLEKVKAAELLQAIEGEREGIASGRVVAEADNDTEFFTLLGDKGPIADAAAGGSDLEADKKDQPAVLLRLSDASGKFEFTEVARGLKVKRNLLDSNDVFVLYTGAEVFAWVGKHASVGEKKKALSFAQEYVQKAGLPIHTPVARILEGGENEVFEDFFD</sequence>
<dbReference type="PDB" id="8GT1">
    <property type="method" value="X-ray"/>
    <property type="resolution" value="1.35 A"/>
    <property type="chains" value="B=1-160"/>
</dbReference>
<evidence type="ECO:0000313" key="6">
    <source>
        <dbReference type="EMBL" id="AAC47528.1"/>
    </source>
</evidence>
<feature type="binding site" evidence="9">
    <location>
        <position position="368"/>
    </location>
    <ligand>
        <name>Ca(2+)</name>
        <dbReference type="ChEBI" id="CHEBI:29108"/>
        <label>4</label>
    </ligand>
</feature>
<dbReference type="SUPFAM" id="SSF55753">
    <property type="entry name" value="Actin depolymerizing proteins"/>
    <property type="match status" value="3"/>
</dbReference>
<dbReference type="FunFam" id="3.40.20.10:FF:000043">
    <property type="entry name" value="macrophage-capping protein-like isoform X2"/>
    <property type="match status" value="1"/>
</dbReference>
<dbReference type="PDBsum" id="6LJC"/>
<feature type="binding site" evidence="8 9">
    <location>
        <position position="192"/>
    </location>
    <ligand>
        <name>Ca(2+)</name>
        <dbReference type="ChEBI" id="CHEBI:29108"/>
        <label>3</label>
    </ligand>
</feature>
<dbReference type="GO" id="GO:0046872">
    <property type="term" value="F:metal ion binding"/>
    <property type="evidence" value="ECO:0007669"/>
    <property type="project" value="UniProtKB-KW"/>
</dbReference>
<dbReference type="PDB" id="8GT2">
    <property type="method" value="X-ray"/>
    <property type="resolution" value="1.50 A"/>
    <property type="chains" value="B=1-160"/>
</dbReference>
<reference evidence="6" key="1">
    <citation type="journal article" date="1997" name="J. Cell Sci.">
        <title>Molecular cloning, over-expression, developmental regulation and immunolocalization of fragminP, a gelsolin-related actin-binding protein from Physarum polycephalum plasmodia.</title>
        <authorList>
            <person name="T'Jampens D."/>
            <person name="Meerschaert K."/>
            <person name="Constantin B."/>
            <person name="Bailey J."/>
            <person name="Cook L.J."/>
            <person name="De Corte V."/>
            <person name="De Mol H."/>
            <person name="Goethals M."/>
            <person name="Van Damme J."/>
            <person name="Vandekerckhove J."/>
            <person name="Gettemans J."/>
        </authorList>
    </citation>
    <scope>NUCLEOTIDE SEQUENCE</scope>
    <source>
        <strain evidence="6">Npf+ apogamic</strain>
    </source>
</reference>
<dbReference type="PANTHER" id="PTHR11977:SF130">
    <property type="entry name" value="SEVERIN"/>
    <property type="match status" value="1"/>
</dbReference>
<evidence type="ECO:0007829" key="8">
    <source>
        <dbReference type="PDB" id="6LJC"/>
    </source>
</evidence>
<feature type="binding site" evidence="8">
    <location>
        <position position="371"/>
    </location>
    <ligand>
        <name>Mg(2+)</name>
        <dbReference type="ChEBI" id="CHEBI:18420"/>
    </ligand>
</feature>
<feature type="binding site" evidence="8 9">
    <location>
        <position position="215"/>
    </location>
    <ligand>
        <name>Ca(2+)</name>
        <dbReference type="ChEBI" id="CHEBI:29108"/>
        <label>3</label>
    </ligand>
</feature>
<feature type="binding site" evidence="9">
    <location>
        <position position="371"/>
    </location>
    <ligand>
        <name>Ca(2+)</name>
        <dbReference type="ChEBI" id="CHEBI:29108"/>
        <label>4</label>
    </ligand>
</feature>
<reference evidence="7 8" key="2">
    <citation type="journal article" date="2020" name="J. Muscle Res. Cell Motil.">
        <title>Novel inter-domain Ca&lt;sup&gt;2+&lt;/sup&gt;-binding site in the gelsolin superfamily protein fragmin.</title>
        <authorList>
            <person name="Takeda S."/>
            <person name="Fujiwara I."/>
            <person name="Sugimoto Y."/>
            <person name="Oda T."/>
            <person name="Narita A."/>
            <person name="Maeda Y."/>
        </authorList>
    </citation>
    <scope>X-RAY CRYSTALLOGRAPHY (1.55 ANGSTROMS) OF 276-371 IN COMPLEX WITH CA(2+) AND MG(2+)</scope>
</reference>
<feature type="binding site" evidence="8">
    <location>
        <position position="221"/>
    </location>
    <ligand>
        <name>Mg(2+)</name>
        <dbReference type="ChEBI" id="CHEBI:18420"/>
    </ligand>
</feature>
<dbReference type="PDB" id="9L2N">
    <property type="method" value="X-ray"/>
    <property type="resolution" value="1.70 A"/>
    <property type="chains" value="B=1-160"/>
</dbReference>
<feature type="binding site" evidence="10 11">
    <location>
        <position position="115"/>
    </location>
    <ligand>
        <name>Ca(2+)</name>
        <dbReference type="ChEBI" id="CHEBI:29108"/>
        <label>2</label>
    </ligand>
</feature>
<dbReference type="PDB" id="7W4Z">
    <property type="method" value="X-ray"/>
    <property type="resolution" value="1.15 A"/>
    <property type="chains" value="B=1-160"/>
</dbReference>
<dbReference type="PDB" id="7YNE">
    <property type="method" value="X-ray"/>
    <property type="resolution" value="2.70 A"/>
    <property type="chains" value="B/D/F/H=1-160"/>
</dbReference>
<proteinExistence type="evidence at protein level"/>
<dbReference type="PIR" id="S06287">
    <property type="entry name" value="S06287"/>
</dbReference>
<organism evidence="6">
    <name type="scientific">Physarum polycephalum</name>
    <name type="common">Many-headed slime mold</name>
    <name type="synonym">Badhamia polycephala</name>
    <dbReference type="NCBI Taxonomy" id="5791"/>
    <lineage>
        <taxon>Eukaryota</taxon>
        <taxon>Amoebozoa</taxon>
        <taxon>Evosea</taxon>
        <taxon>Eumycetozoa</taxon>
        <taxon>Myxogastria</taxon>
        <taxon>Myxogastromycetidae</taxon>
        <taxon>Physariida</taxon>
        <taxon>Physaraceae</taxon>
        <taxon>Physarum</taxon>
    </lineage>
</organism>
<evidence type="ECO:0000256" key="1">
    <source>
        <dbReference type="ARBA" id="ARBA00008418"/>
    </source>
</evidence>
<feature type="binding site" evidence="7 8">
    <location>
        <position position="308"/>
    </location>
    <ligand>
        <name>Ca(2+)</name>
        <dbReference type="ChEBI" id="CHEBI:29108"/>
        <label>5</label>
    </ligand>
</feature>
<keyword evidence="7 8" id="KW-0106">Calcium</keyword>
<dbReference type="AlphaFoldDB" id="Q94707"/>
<dbReference type="PDB" id="8GT5">
    <property type="method" value="X-ray"/>
    <property type="resolution" value="1.40 A"/>
    <property type="chains" value="B=1-160"/>
</dbReference>
<evidence type="ECO:0000259" key="5">
    <source>
        <dbReference type="Pfam" id="PF00626"/>
    </source>
</evidence>
<dbReference type="GO" id="GO:0051693">
    <property type="term" value="P:actin filament capping"/>
    <property type="evidence" value="ECO:0007669"/>
    <property type="project" value="UniProtKB-KW"/>
</dbReference>
<feature type="binding site" evidence="10 11">
    <location>
        <position position="122"/>
    </location>
    <ligand>
        <name>Ca(2+)</name>
        <dbReference type="ChEBI" id="CHEBI:29108"/>
        <label>2</label>
    </ligand>
</feature>
<dbReference type="PDB" id="7W52">
    <property type="method" value="X-ray"/>
    <property type="resolution" value="2.00 A"/>
    <property type="chains" value="B/D/F/H=15-160"/>
</dbReference>
<accession>Q94707</accession>
<dbReference type="CDD" id="cd11289">
    <property type="entry name" value="gelsolin_S2_like"/>
    <property type="match status" value="1"/>
</dbReference>
<dbReference type="GO" id="GO:0005737">
    <property type="term" value="C:cytoplasm"/>
    <property type="evidence" value="ECO:0007669"/>
    <property type="project" value="TreeGrafter"/>
</dbReference>
<keyword evidence="3" id="KW-0677">Repeat</keyword>
<protein>
    <submittedName>
        <fullName evidence="6">Actin-binding protein fragmin P</fullName>
    </submittedName>
</protein>
<evidence type="ECO:0000256" key="4">
    <source>
        <dbReference type="ARBA" id="ARBA00023203"/>
    </source>
</evidence>
<dbReference type="EMBL" id="U70047">
    <property type="protein sequence ID" value="AAC47528.1"/>
    <property type="molecule type" value="mRNA"/>
</dbReference>
<dbReference type="PDB" id="6KWZ">
    <property type="method" value="X-ray"/>
    <property type="resolution" value="1.55 A"/>
    <property type="chains" value="A/B=276-371"/>
</dbReference>
<evidence type="ECO:0007829" key="10">
    <source>
        <dbReference type="PDB" id="7W4Z"/>
    </source>
</evidence>
<dbReference type="GO" id="GO:0008154">
    <property type="term" value="P:actin polymerization or depolymerization"/>
    <property type="evidence" value="ECO:0007669"/>
    <property type="project" value="TreeGrafter"/>
</dbReference>
<dbReference type="GO" id="GO:0051015">
    <property type="term" value="F:actin filament binding"/>
    <property type="evidence" value="ECO:0007669"/>
    <property type="project" value="InterPro"/>
</dbReference>
<evidence type="ECO:0007829" key="7">
    <source>
        <dbReference type="PDB" id="6KWZ"/>
    </source>
</evidence>
<name>Q94707_PHYPO</name>
<dbReference type="SMART" id="SM00262">
    <property type="entry name" value="GEL"/>
    <property type="match status" value="3"/>
</dbReference>
<evidence type="ECO:0007829" key="11">
    <source>
        <dbReference type="PDB" id="7W50"/>
    </source>
</evidence>
<feature type="binding site" evidence="10 11">
    <location>
        <position position="120"/>
    </location>
    <ligand>
        <name>Ca(2+)</name>
        <dbReference type="ChEBI" id="CHEBI:29108"/>
        <label>2</label>
    </ligand>
</feature>
<dbReference type="InterPro" id="IPR029006">
    <property type="entry name" value="ADF-H/Gelsolin-like_dom_sf"/>
</dbReference>
<evidence type="ECO:0000256" key="2">
    <source>
        <dbReference type="ARBA" id="ARBA00022467"/>
    </source>
</evidence>
<keyword evidence="7 8" id="KW-0002">3D-structure</keyword>
<dbReference type="CDD" id="cd11292">
    <property type="entry name" value="gelsolin_S3_like"/>
    <property type="match status" value="1"/>
</dbReference>
<reference evidence="10 11" key="3">
    <citation type="journal article" date="2022" name="Proc. Natl. Acad. Sci. U.S.A.">
        <title>Structures and mechanisms of actin ATP hydrolysis.</title>
        <authorList>
            <person name="Kanematsu Y."/>
            <person name="Narita A."/>
            <person name="Oda T."/>
            <person name="Koike R."/>
            <person name="Ota M."/>
            <person name="Takano Y."/>
            <person name="Moritsugu K."/>
            <person name="Fujiwara I."/>
            <person name="Tanaka K."/>
            <person name="Komatsu H."/>
            <person name="Nagae T."/>
            <person name="Watanabe N."/>
            <person name="Iwasa M."/>
            <person name="Maeda Y."/>
            <person name="Takeda S."/>
        </authorList>
    </citation>
    <scope>X-RAY CRYSTALLOGRAPHY (1.15 ANGSTROMS) OF 1-160 IN COMPLEX WITH CA(2+)</scope>
</reference>
<feature type="binding site" evidence="10 11">
    <location>
        <position position="103"/>
    </location>
    <ligand>
        <name>Ca(2+)</name>
        <dbReference type="ChEBI" id="CHEBI:29108"/>
        <label>1</label>
    </ligand>
</feature>
<evidence type="ECO:0007829" key="14">
    <source>
        <dbReference type="PDB" id="9L2N"/>
    </source>
</evidence>
<feature type="binding site" evidence="10 11">
    <location>
        <position position="70"/>
    </location>
    <ligand>
        <name>Ca(2+)</name>
        <dbReference type="ChEBI" id="CHEBI:29108"/>
        <label>1</label>
    </ligand>
</feature>
<evidence type="ECO:0000256" key="3">
    <source>
        <dbReference type="ARBA" id="ARBA00022737"/>
    </source>
</evidence>
<feature type="binding site" evidence="8 9">
    <location>
        <position position="267"/>
    </location>
    <ligand>
        <name>Ca(2+)</name>
        <dbReference type="ChEBI" id="CHEBI:29108"/>
        <label>3</label>
    </ligand>
</feature>
<dbReference type="PANTHER" id="PTHR11977">
    <property type="entry name" value="VILLIN"/>
    <property type="match status" value="1"/>
</dbReference>
<feature type="binding site" evidence="9">
    <location>
        <position position="221"/>
    </location>
    <ligand>
        <name>Ca(2+)</name>
        <dbReference type="ChEBI" id="CHEBI:29108"/>
        <label>4</label>
    </ligand>
</feature>
<dbReference type="PDBsum" id="6KWZ"/>
<dbReference type="Pfam" id="PF00626">
    <property type="entry name" value="Gelsolin"/>
    <property type="match status" value="3"/>
</dbReference>
<dbReference type="PDB" id="6LJD">
    <property type="method" value="X-ray"/>
    <property type="resolution" value="2.15 A"/>
    <property type="chains" value="C=162-371"/>
</dbReference>
<dbReference type="PDB" id="7W51">
    <property type="method" value="X-ray"/>
    <property type="resolution" value="1.20 A"/>
    <property type="chains" value="B=1-160"/>
</dbReference>
<feature type="domain" description="Gelsolin-like" evidence="5">
    <location>
        <begin position="53"/>
        <end position="137"/>
    </location>
</feature>
<reference evidence="12 13" key="4">
    <citation type="journal article" date="2023" name="Front. Cell Dev. Biol.">
        <title>Mutagenic analysis of actin reveals the mechanism of His161 flipping that triggers ATP hydrolysis.</title>
        <authorList>
            <person name="Iwasa M."/>
            <person name="Takeda S."/>
            <person name="Narita A."/>
            <person name="Maeda Y."/>
            <person name="Oda T."/>
        </authorList>
    </citation>
    <scope>X-RAY CRYSTALLOGRAPHY (1.35 ANGSTROMS) OF 1-160 IN COMPLEX WITH CA(2+)</scope>
</reference>
<keyword evidence="2" id="KW-0117">Actin capping</keyword>
<dbReference type="PDB" id="8GSW">
    <property type="method" value="X-ray"/>
    <property type="resolution" value="1.40 A"/>
    <property type="chains" value="B=1-160"/>
</dbReference>
<reference evidence="14" key="5">
    <citation type="journal article" date="2025" name="Proc. Natl. Acad. Sci. U.S.A.">
        <title>Microscopic and structural observations of actin filament capping and severing by cytochalasin D.</title>
        <authorList>
            <person name="Mitani T."/>
            <person name="Takeda S."/>
            <person name="Oda T."/>
            <person name="Narita A."/>
            <person name="Maeda Y."/>
            <person name="Honda H."/>
            <person name="Fujiwara I."/>
        </authorList>
    </citation>
    <scope>X-RAY CRYSTALLOGRAPHY (1.70 ANGSTROMS) OF 1-160 IN COMPLEX WITH CA(2+)</scope>
</reference>
<feature type="domain" description="Gelsolin-like" evidence="5">
    <location>
        <begin position="176"/>
        <end position="233"/>
    </location>
</feature>
<dbReference type="PDB" id="6LJC">
    <property type="method" value="X-ray"/>
    <property type="resolution" value="1.85 A"/>
    <property type="chains" value="C=162-371"/>
</dbReference>
<keyword evidence="4" id="KW-0009">Actin-binding</keyword>
<dbReference type="GO" id="GO:0015629">
    <property type="term" value="C:actin cytoskeleton"/>
    <property type="evidence" value="ECO:0007669"/>
    <property type="project" value="TreeGrafter"/>
</dbReference>
<dbReference type="PDB" id="8GT3">
    <property type="method" value="X-ray"/>
    <property type="resolution" value="1.50 A"/>
    <property type="chains" value="B=1-160"/>
</dbReference>
<dbReference type="CDD" id="cd11290">
    <property type="entry name" value="gelsolin_S1_like"/>
    <property type="match status" value="1"/>
</dbReference>
<dbReference type="Gene3D" id="3.40.20.10">
    <property type="entry name" value="Severin"/>
    <property type="match status" value="3"/>
</dbReference>